<evidence type="ECO:0000313" key="2">
    <source>
        <dbReference type="Proteomes" id="UP000052008"/>
    </source>
</evidence>
<evidence type="ECO:0008006" key="3">
    <source>
        <dbReference type="Google" id="ProtNLM"/>
    </source>
</evidence>
<protein>
    <recommendedName>
        <fullName evidence="3">DUF4388 domain-containing protein</fullName>
    </recommendedName>
</protein>
<dbReference type="Proteomes" id="UP000052008">
    <property type="component" value="Unassembled WGS sequence"/>
</dbReference>
<sequence>MRFPQGTPHLQNAKLSFVNFDNILHDAKVERASKICGLITIIYPDVTELLFLRQGEPVNAARFTRNDRDIVPIREVIEKAKKSPVGTVSIHEVPDELLAMILATFNTKPMFKDIDVAETSPDTFLEKLTSTKFSGFVELRRGVELSYVGFEEGKPTHGYFAGRAGNEVSDEIMQKYLALQDSEGGSIKVSGFEVTPERIEQATPALISLFLKMINAMIAEYGTLVGPALAEKTLHSSREAAAKQFSLLTDFVIDKDLTVSGEPLASPDDLSRAFAAWTDLLVDAFRAVLGDRAEEVFARSTKDFRFALKSTTFSEHSKLSKLLE</sequence>
<organism evidence="1 2">
    <name type="scientific">candidate division TA06 bacterium DG_24</name>
    <dbReference type="NCBI Taxonomy" id="1703770"/>
    <lineage>
        <taxon>Bacteria</taxon>
        <taxon>Bacteria division TA06</taxon>
    </lineage>
</organism>
<accession>A0A0S7WQ20</accession>
<dbReference type="AlphaFoldDB" id="A0A0S7WQ20"/>
<name>A0A0S7WQ20_UNCT6</name>
<proteinExistence type="predicted"/>
<gene>
    <name evidence="1" type="ORF">AMJ39_08175</name>
</gene>
<dbReference type="EMBL" id="LIZS01000066">
    <property type="protein sequence ID" value="KPJ52295.1"/>
    <property type="molecule type" value="Genomic_DNA"/>
</dbReference>
<evidence type="ECO:0000313" key="1">
    <source>
        <dbReference type="EMBL" id="KPJ52295.1"/>
    </source>
</evidence>
<reference evidence="1 2" key="1">
    <citation type="journal article" date="2015" name="Microbiome">
        <title>Genomic resolution of linkages in carbon, nitrogen, and sulfur cycling among widespread estuary sediment bacteria.</title>
        <authorList>
            <person name="Baker B.J."/>
            <person name="Lazar C.S."/>
            <person name="Teske A.P."/>
            <person name="Dick G.J."/>
        </authorList>
    </citation>
    <scope>NUCLEOTIDE SEQUENCE [LARGE SCALE GENOMIC DNA]</scope>
    <source>
        <strain evidence="1">DG_24</strain>
    </source>
</reference>
<comment type="caution">
    <text evidence="1">The sequence shown here is derived from an EMBL/GenBank/DDBJ whole genome shotgun (WGS) entry which is preliminary data.</text>
</comment>